<feature type="domain" description="Myb-like" evidence="3">
    <location>
        <begin position="1"/>
        <end position="39"/>
    </location>
</feature>
<feature type="domain" description="HTH myb-type" evidence="4">
    <location>
        <begin position="94"/>
        <end position="142"/>
    </location>
</feature>
<feature type="domain" description="Myb-like" evidence="3">
    <location>
        <begin position="94"/>
        <end position="142"/>
    </location>
</feature>
<dbReference type="EMBL" id="JH159154">
    <property type="protein sequence ID" value="EGZ17993.1"/>
    <property type="molecule type" value="Genomic_DNA"/>
</dbReference>
<feature type="domain" description="HTH myb-type" evidence="4">
    <location>
        <begin position="44"/>
        <end position="93"/>
    </location>
</feature>
<organism evidence="5 6">
    <name type="scientific">Phytophthora sojae (strain P6497)</name>
    <name type="common">Soybean stem and root rot agent</name>
    <name type="synonym">Phytophthora megasperma f. sp. glycines</name>
    <dbReference type="NCBI Taxonomy" id="1094619"/>
    <lineage>
        <taxon>Eukaryota</taxon>
        <taxon>Sar</taxon>
        <taxon>Stramenopiles</taxon>
        <taxon>Oomycota</taxon>
        <taxon>Peronosporomycetes</taxon>
        <taxon>Peronosporales</taxon>
        <taxon>Peronosporaceae</taxon>
        <taxon>Phytophthora</taxon>
    </lineage>
</organism>
<dbReference type="Pfam" id="PF00249">
    <property type="entry name" value="Myb_DNA-binding"/>
    <property type="match status" value="3"/>
</dbReference>
<proteinExistence type="predicted"/>
<feature type="non-terminal residue" evidence="5">
    <location>
        <position position="1"/>
    </location>
</feature>
<evidence type="ECO:0000259" key="4">
    <source>
        <dbReference type="PROSITE" id="PS51294"/>
    </source>
</evidence>
<dbReference type="GeneID" id="20650686"/>
<dbReference type="FunFam" id="1.10.10.60:FF:000010">
    <property type="entry name" value="Transcriptional activator Myb isoform A"/>
    <property type="match status" value="1"/>
</dbReference>
<dbReference type="Gene3D" id="1.10.10.60">
    <property type="entry name" value="Homeodomain-like"/>
    <property type="match status" value="3"/>
</dbReference>
<dbReference type="OMA" id="IVIELSW"/>
<keyword evidence="2" id="KW-0238">DNA-binding</keyword>
<evidence type="ECO:0000313" key="5">
    <source>
        <dbReference type="EMBL" id="EGZ17993.1"/>
    </source>
</evidence>
<dbReference type="Proteomes" id="UP000002640">
    <property type="component" value="Unassembled WGS sequence"/>
</dbReference>
<dbReference type="GO" id="GO:0000981">
    <property type="term" value="F:DNA-binding transcription factor activity, RNA polymerase II-specific"/>
    <property type="evidence" value="ECO:0007669"/>
    <property type="project" value="TreeGrafter"/>
</dbReference>
<keyword evidence="1" id="KW-0677">Repeat</keyword>
<dbReference type="CDD" id="cd00167">
    <property type="entry name" value="SANT"/>
    <property type="match status" value="3"/>
</dbReference>
<sequence length="142" mass="16341">DELLREAVRQHGVRRWEFVASAVPNRSEESCSARWEELQSLGVSLTRQPWTAQEDGFLSTFVYCEGAGHWTMVASFLPGRTAKQCRERWHNQLDPAIKREAWSADEDALLVTLQRKLGNAWSRMAAYLPGRTDNAIKNRWHS</sequence>
<dbReference type="PROSITE" id="PS51294">
    <property type="entry name" value="HTH_MYB"/>
    <property type="match status" value="3"/>
</dbReference>
<dbReference type="PANTHER" id="PTHR45614:SF241">
    <property type="entry name" value="MYB-LIKE DNA-BINDING PROTEIN"/>
    <property type="match status" value="1"/>
</dbReference>
<dbReference type="PANTHER" id="PTHR45614">
    <property type="entry name" value="MYB PROTEIN-RELATED"/>
    <property type="match status" value="1"/>
</dbReference>
<reference evidence="5 6" key="1">
    <citation type="journal article" date="2006" name="Science">
        <title>Phytophthora genome sequences uncover evolutionary origins and mechanisms of pathogenesis.</title>
        <authorList>
            <person name="Tyler B.M."/>
            <person name="Tripathy S."/>
            <person name="Zhang X."/>
            <person name="Dehal P."/>
            <person name="Jiang R.H."/>
            <person name="Aerts A."/>
            <person name="Arredondo F.D."/>
            <person name="Baxter L."/>
            <person name="Bensasson D."/>
            <person name="Beynon J.L."/>
            <person name="Chapman J."/>
            <person name="Damasceno C.M."/>
            <person name="Dorrance A.E."/>
            <person name="Dou D."/>
            <person name="Dickerman A.W."/>
            <person name="Dubchak I.L."/>
            <person name="Garbelotto M."/>
            <person name="Gijzen M."/>
            <person name="Gordon S.G."/>
            <person name="Govers F."/>
            <person name="Grunwald N.J."/>
            <person name="Huang W."/>
            <person name="Ivors K.L."/>
            <person name="Jones R.W."/>
            <person name="Kamoun S."/>
            <person name="Krampis K."/>
            <person name="Lamour K.H."/>
            <person name="Lee M.K."/>
            <person name="McDonald W.H."/>
            <person name="Medina M."/>
            <person name="Meijer H.J."/>
            <person name="Nordberg E.K."/>
            <person name="Maclean D.J."/>
            <person name="Ospina-Giraldo M.D."/>
            <person name="Morris P.F."/>
            <person name="Phuntumart V."/>
            <person name="Putnam N.H."/>
            <person name="Rash S."/>
            <person name="Rose J.K."/>
            <person name="Sakihama Y."/>
            <person name="Salamov A.A."/>
            <person name="Savidor A."/>
            <person name="Scheuring C.F."/>
            <person name="Smith B.M."/>
            <person name="Sobral B.W."/>
            <person name="Terry A."/>
            <person name="Torto-Alalibo T.A."/>
            <person name="Win J."/>
            <person name="Xu Z."/>
            <person name="Zhang H."/>
            <person name="Grigoriev I.V."/>
            <person name="Rokhsar D.S."/>
            <person name="Boore J.L."/>
        </authorList>
    </citation>
    <scope>NUCLEOTIDE SEQUENCE [LARGE SCALE GENOMIC DNA]</scope>
    <source>
        <strain evidence="5 6">P6497</strain>
    </source>
</reference>
<keyword evidence="6" id="KW-1185">Reference proteome</keyword>
<evidence type="ECO:0000256" key="2">
    <source>
        <dbReference type="ARBA" id="ARBA00023125"/>
    </source>
</evidence>
<feature type="non-terminal residue" evidence="5">
    <location>
        <position position="142"/>
    </location>
</feature>
<dbReference type="AlphaFoldDB" id="G4ZG90"/>
<name>G4ZG90_PHYSP</name>
<dbReference type="GO" id="GO:0000978">
    <property type="term" value="F:RNA polymerase II cis-regulatory region sequence-specific DNA binding"/>
    <property type="evidence" value="ECO:0007669"/>
    <property type="project" value="TreeGrafter"/>
</dbReference>
<dbReference type="PROSITE" id="PS50090">
    <property type="entry name" value="MYB_LIKE"/>
    <property type="match status" value="3"/>
</dbReference>
<dbReference type="InterPro" id="IPR017930">
    <property type="entry name" value="Myb_dom"/>
</dbReference>
<dbReference type="RefSeq" id="XP_009527051.1">
    <property type="nucleotide sequence ID" value="XM_009528756.1"/>
</dbReference>
<feature type="domain" description="Myb-like" evidence="3">
    <location>
        <begin position="42"/>
        <end position="93"/>
    </location>
</feature>
<dbReference type="SMART" id="SM00717">
    <property type="entry name" value="SANT"/>
    <property type="match status" value="3"/>
</dbReference>
<dbReference type="SMR" id="G4ZG90"/>
<dbReference type="InterPro" id="IPR009057">
    <property type="entry name" value="Homeodomain-like_sf"/>
</dbReference>
<dbReference type="KEGG" id="psoj:PHYSODRAFT_379810"/>
<dbReference type="InterPro" id="IPR001005">
    <property type="entry name" value="SANT/Myb"/>
</dbReference>
<evidence type="ECO:0000313" key="6">
    <source>
        <dbReference type="Proteomes" id="UP000002640"/>
    </source>
</evidence>
<evidence type="ECO:0000259" key="3">
    <source>
        <dbReference type="PROSITE" id="PS50090"/>
    </source>
</evidence>
<dbReference type="SUPFAM" id="SSF46689">
    <property type="entry name" value="Homeodomain-like"/>
    <property type="match status" value="2"/>
</dbReference>
<gene>
    <name evidence="5" type="ORF">PHYSODRAFT_379810</name>
</gene>
<dbReference type="GO" id="GO:0005634">
    <property type="term" value="C:nucleus"/>
    <property type="evidence" value="ECO:0007669"/>
    <property type="project" value="TreeGrafter"/>
</dbReference>
<protein>
    <submittedName>
        <fullName evidence="5">Uncharacterized protein</fullName>
    </submittedName>
</protein>
<feature type="domain" description="HTH myb-type" evidence="4">
    <location>
        <begin position="1"/>
        <end position="43"/>
    </location>
</feature>
<accession>G4ZG90</accession>
<dbReference type="InterPro" id="IPR050560">
    <property type="entry name" value="MYB_TF"/>
</dbReference>
<evidence type="ECO:0000256" key="1">
    <source>
        <dbReference type="ARBA" id="ARBA00022737"/>
    </source>
</evidence>
<dbReference type="InParanoid" id="G4ZG90"/>